<gene>
    <name evidence="2" type="ORF">HFN_2094</name>
</gene>
<evidence type="ECO:0000313" key="2">
    <source>
        <dbReference type="EMBL" id="GAD18682.1"/>
    </source>
</evidence>
<protein>
    <recommendedName>
        <fullName evidence="4">Glycosyltransferase</fullName>
    </recommendedName>
</protein>
<keyword evidence="1" id="KW-0175">Coiled coil</keyword>
<dbReference type="eggNOG" id="COG3914">
    <property type="taxonomic scope" value="Bacteria"/>
</dbReference>
<organism evidence="2 3">
    <name type="scientific">Helicobacter fennelliae MRY12-0050</name>
    <dbReference type="NCBI Taxonomy" id="1325130"/>
    <lineage>
        <taxon>Bacteria</taxon>
        <taxon>Pseudomonadati</taxon>
        <taxon>Campylobacterota</taxon>
        <taxon>Epsilonproteobacteria</taxon>
        <taxon>Campylobacterales</taxon>
        <taxon>Helicobacteraceae</taxon>
        <taxon>Helicobacter</taxon>
    </lineage>
</organism>
<keyword evidence="3" id="KW-1185">Reference proteome</keyword>
<evidence type="ECO:0000256" key="1">
    <source>
        <dbReference type="SAM" id="Coils"/>
    </source>
</evidence>
<dbReference type="Proteomes" id="UP000018143">
    <property type="component" value="Unassembled WGS sequence"/>
</dbReference>
<dbReference type="AlphaFoldDB" id="T1DVM4"/>
<evidence type="ECO:0000313" key="3">
    <source>
        <dbReference type="Proteomes" id="UP000018143"/>
    </source>
</evidence>
<dbReference type="EMBL" id="BASD01000009">
    <property type="protein sequence ID" value="GAD18682.1"/>
    <property type="molecule type" value="Genomic_DNA"/>
</dbReference>
<dbReference type="STRING" id="1325130.HFN_2094"/>
<evidence type="ECO:0008006" key="4">
    <source>
        <dbReference type="Google" id="ProtNLM"/>
    </source>
</evidence>
<sequence length="723" mass="84270">MQHLLDTLQSAQTKQELKYVVLKAVEAVKLAHISEADFALYKLFCQNLRNRIFEIFQNGDILDSVFLYLGFIISRDLEEDSRFEVFVKLVDTMLKENVSDEEYVMLVELGAMARILKNPKNQIFAIDQNAIYSADDGLCFLISHIVFCDITSFSAQKTSQFITESFAIFHVDFGWLECALRFAMQSVDSALHRRNMLNWQLHVFWNIKLYFNTRAWLNLYEDWKKVFYAVLDSDNTQSIDEALYIQFFIYHMCGNSFTSQDQWRKFNDEISKKATIIYQDFAQKNHLLLPIFLPTFSNKKLKIIAILRDRIVENSPFKVEYSLIKNLINNHKFNQQYEIRIYTMSLIEKSENNLQVIKSLQDLGVSIFDVGEPFNKALYHNSHLQKALALRQKMQEDGVSVLISPNNGYGISDFLLSTRSAPIQVFYTHGNYVYDILGIDFRMTHICDNQRQITHQGYEFLGIPLKMDSLFYTPNVAQEVIDSERARFPKDKKLIGVIGRLTKIDSVRYLQVICKLLRENSHYVFLACGIGNEAEIKKKIIAIDSALLERFYFAGYVDSGVYGHIIDFWADSFPMEQGESRIEYIAKAKGLALRLSTESYLQWHKNMSQKLHNLKSTIQELESEIAISFNEYKELVLDFTQTIAFCEEDYYKKALNIMNLDYDNLKNLLNKQSKIFEVNAKIREKLGVEFFMDFLDSTLCNRQKITLTQPTNISENHQEIDTK</sequence>
<proteinExistence type="predicted"/>
<reference evidence="2 3" key="1">
    <citation type="journal article" date="2013" name="Genome Announc.">
        <title>Draft Genome Sequence of Helicobacter fennelliae Strain MRY12-0050, Isolated from a Bacteremia Patient.</title>
        <authorList>
            <person name="Rimbara E."/>
            <person name="Matsui M."/>
            <person name="Mori S."/>
            <person name="Suzuki S."/>
            <person name="Suzuki M."/>
            <person name="Kim H."/>
            <person name="Sekizuka T."/>
            <person name="Kuroda M."/>
            <person name="Shibayama K."/>
        </authorList>
    </citation>
    <scope>NUCLEOTIDE SEQUENCE [LARGE SCALE GENOMIC DNA]</scope>
    <source>
        <strain evidence="2 3">MRY12-0050</strain>
    </source>
</reference>
<comment type="caution">
    <text evidence="2">The sequence shown here is derived from an EMBL/GenBank/DDBJ whole genome shotgun (WGS) entry which is preliminary data.</text>
</comment>
<dbReference type="OrthoDB" id="9815673at2"/>
<accession>T1DVM4</accession>
<feature type="coiled-coil region" evidence="1">
    <location>
        <begin position="604"/>
        <end position="638"/>
    </location>
</feature>
<dbReference type="RefSeq" id="WP_023947474.1">
    <property type="nucleotide sequence ID" value="NZ_BASD01000009.1"/>
</dbReference>
<name>T1DVM4_9HELI</name>